<reference evidence="3 4" key="1">
    <citation type="journal article" date="2019" name="Int. J. Syst. Evol. Microbiol.">
        <title>The Global Catalogue of Microorganisms (GCM) 10K type strain sequencing project: providing services to taxonomists for standard genome sequencing and annotation.</title>
        <authorList>
            <consortium name="The Broad Institute Genomics Platform"/>
            <consortium name="The Broad Institute Genome Sequencing Center for Infectious Disease"/>
            <person name="Wu L."/>
            <person name="Ma J."/>
        </authorList>
    </citation>
    <scope>NUCLEOTIDE SEQUENCE [LARGE SCALE GENOMIC DNA]</scope>
    <source>
        <strain evidence="3 4">JCM 16082</strain>
    </source>
</reference>
<dbReference type="InterPro" id="IPR050218">
    <property type="entry name" value="LptD"/>
</dbReference>
<feature type="domain" description="LPS-assembly protein LptD central" evidence="2">
    <location>
        <begin position="199"/>
        <end position="674"/>
    </location>
</feature>
<dbReference type="EMBL" id="BAAAFG010000001">
    <property type="protein sequence ID" value="GAA0870990.1"/>
    <property type="molecule type" value="Genomic_DNA"/>
</dbReference>
<keyword evidence="4" id="KW-1185">Reference proteome</keyword>
<dbReference type="Proteomes" id="UP001500507">
    <property type="component" value="Unassembled WGS sequence"/>
</dbReference>
<evidence type="ECO:0000313" key="3">
    <source>
        <dbReference type="EMBL" id="GAA0870990.1"/>
    </source>
</evidence>
<evidence type="ECO:0000256" key="1">
    <source>
        <dbReference type="SAM" id="MobiDB-lite"/>
    </source>
</evidence>
<sequence length="888" mass="101669">MTAQELKTGRELSIEAKKDSIASSSQTPIPATVQDSIKKDTITEQKTTFLTDQVVYKAKDYMRLSRKENRMYLYNEAEITYGDVNIKAGLIILDNEKNEIYAYGIRDTADVYTQSPVFTQANSVVEPDSIRFNFDTEKALVYNSRTNEGGFNVKGAVTKRENDSVYYMRNVKFTTAEDVDDPEYYFFARRIKFVPEKKIVTGLVNMYIEDVPTPLGLPFGYFPLTDEEVSGFIIPSYGERRNRGYFLQNGGYYFALSEYVNLTVLGDYYTNGSYGIRTQSEYGVRYRFRGNVNLRYERLVEGERGFPGFSEGDTYNIQWSHSQDAKANPTSRFSASVNLGSSRFFQQSLNQSNTANFLNNNLSSSISYQKTFDVEPQINIALTATHSQNSNTEEINMTLPTLQANIARLFPFAPKNGTKKGLIQNINLQYNLRAENRFSTTDSLFFKEEMFDDAIYGAQHTIPVSTNFKVAKYLSVTAGTNFRENWVFRTFRQSYDDINNEVVTDTVAGFESWRTYNFSTNVGTTLYGRVDFDKKNKIQALRHVIRPSISYTLTPGFDQYYDEYVIPANDIRPEEERVSYTRFQGTLYGTPNENMSSNIGFSITNDIEAKIRPKDTLDVEAEPRKIKLISNLGFSTSYNIAADSLNLAPITFRGNIPVVQNKLDINFTGQMDPYALNSSNQRIDKLNINNGGSLFRLTRGNVSFGYNFSSRDFERGAVKDEDPNLGIDEVDQAILNGSRPDDLLGQTRTLNDRGLPKSVSDPNLNRDGNNEDNDYYNYKIPWNLRMSYSMNYTNNARQNEITAHSVDFSGDVELSPMWSLGFSSSYDLTDNSFRPPQLNFRRELKSWYMTFNWTPYGNRAQWFFFIGIKAGALRDIKYDKNREPDRRL</sequence>
<feature type="region of interest" description="Disordered" evidence="1">
    <location>
        <begin position="737"/>
        <end position="772"/>
    </location>
</feature>
<evidence type="ECO:0000259" key="2">
    <source>
        <dbReference type="Pfam" id="PF19838"/>
    </source>
</evidence>
<proteinExistence type="predicted"/>
<dbReference type="InterPro" id="IPR045659">
    <property type="entry name" value="LptD_2"/>
</dbReference>
<dbReference type="PANTHER" id="PTHR30189">
    <property type="entry name" value="LPS-ASSEMBLY PROTEIN"/>
    <property type="match status" value="1"/>
</dbReference>
<evidence type="ECO:0000313" key="4">
    <source>
        <dbReference type="Proteomes" id="UP001500507"/>
    </source>
</evidence>
<dbReference type="Pfam" id="PF19838">
    <property type="entry name" value="LptD_2"/>
    <property type="match status" value="1"/>
</dbReference>
<comment type="caution">
    <text evidence="3">The sequence shown here is derived from an EMBL/GenBank/DDBJ whole genome shotgun (WGS) entry which is preliminary data.</text>
</comment>
<gene>
    <name evidence="3" type="ORF">GCM10009117_01350</name>
</gene>
<dbReference type="PANTHER" id="PTHR30189:SF1">
    <property type="entry name" value="LPS-ASSEMBLY PROTEIN LPTD"/>
    <property type="match status" value="1"/>
</dbReference>
<accession>A0ABN1MD06</accession>
<protein>
    <submittedName>
        <fullName evidence="3">LPS assembly protein LptD</fullName>
    </submittedName>
</protein>
<name>A0ABN1MD06_9FLAO</name>
<organism evidence="3 4">
    <name type="scientific">Gangjinia marincola</name>
    <dbReference type="NCBI Taxonomy" id="578463"/>
    <lineage>
        <taxon>Bacteria</taxon>
        <taxon>Pseudomonadati</taxon>
        <taxon>Bacteroidota</taxon>
        <taxon>Flavobacteriia</taxon>
        <taxon>Flavobacteriales</taxon>
        <taxon>Flavobacteriaceae</taxon>
        <taxon>Gangjinia</taxon>
    </lineage>
</organism>